<evidence type="ECO:0000313" key="4">
    <source>
        <dbReference type="Proteomes" id="UP000283841"/>
    </source>
</evidence>
<keyword evidence="4" id="KW-1185">Reference proteome</keyword>
<dbReference type="PANTHER" id="PTHR12300:SF177">
    <property type="entry name" value="PROTEIN YOP1"/>
    <property type="match status" value="1"/>
</dbReference>
<dbReference type="RefSeq" id="XP_028485297.1">
    <property type="nucleotide sequence ID" value="XM_028630587.1"/>
</dbReference>
<dbReference type="VEuPathDB" id="FungiDB:C8Q69DRAFT_466894"/>
<comment type="caution">
    <text evidence="1">Lacks conserved residue(s) required for the propagation of feature annotation.</text>
</comment>
<dbReference type="GeneID" id="39599864"/>
<reference evidence="3 4" key="1">
    <citation type="journal article" date="2018" name="Front. Microbiol.">
        <title>Genomic and genetic insights into a cosmopolitan fungus, Paecilomyces variotii (Eurotiales).</title>
        <authorList>
            <person name="Urquhart A.S."/>
            <person name="Mondo S.J."/>
            <person name="Makela M.R."/>
            <person name="Hane J.K."/>
            <person name="Wiebenga A."/>
            <person name="He G."/>
            <person name="Mihaltcheva S."/>
            <person name="Pangilinan J."/>
            <person name="Lipzen A."/>
            <person name="Barry K."/>
            <person name="de Vries R.P."/>
            <person name="Grigoriev I.V."/>
            <person name="Idnurm A."/>
        </authorList>
    </citation>
    <scope>NUCLEOTIDE SEQUENCE [LARGE SCALE GENOMIC DNA]</scope>
    <source>
        <strain evidence="3 4">CBS 101075</strain>
    </source>
</reference>
<dbReference type="PANTHER" id="PTHR12300">
    <property type="entry name" value="HVA22-LIKE PROTEINS"/>
    <property type="match status" value="1"/>
</dbReference>
<evidence type="ECO:0000256" key="1">
    <source>
        <dbReference type="RuleBase" id="RU362006"/>
    </source>
</evidence>
<proteinExistence type="inferred from homology"/>
<dbReference type="GO" id="GO:0016020">
    <property type="term" value="C:membrane"/>
    <property type="evidence" value="ECO:0007669"/>
    <property type="project" value="UniProtKB-SubCell"/>
</dbReference>
<feature type="transmembrane region" description="Helical" evidence="1">
    <location>
        <begin position="38"/>
        <end position="63"/>
    </location>
</feature>
<accession>A0A443HUZ9</accession>
<dbReference type="EMBL" id="RCNU01000005">
    <property type="protein sequence ID" value="RWQ95652.1"/>
    <property type="molecule type" value="Genomic_DNA"/>
</dbReference>
<keyword evidence="1" id="KW-1133">Transmembrane helix</keyword>
<dbReference type="Proteomes" id="UP000283841">
    <property type="component" value="Unassembled WGS sequence"/>
</dbReference>
<dbReference type="InterPro" id="IPR004345">
    <property type="entry name" value="TB2_DP1_HVA22"/>
</dbReference>
<feature type="region of interest" description="Disordered" evidence="2">
    <location>
        <begin position="280"/>
        <end position="340"/>
    </location>
</feature>
<name>A0A443HUZ9_BYSSP</name>
<comment type="similarity">
    <text evidence="1">Belongs to the DP1 family.</text>
</comment>
<organism evidence="3 4">
    <name type="scientific">Byssochlamys spectabilis</name>
    <name type="common">Paecilomyces variotii</name>
    <dbReference type="NCBI Taxonomy" id="264951"/>
    <lineage>
        <taxon>Eukaryota</taxon>
        <taxon>Fungi</taxon>
        <taxon>Dikarya</taxon>
        <taxon>Ascomycota</taxon>
        <taxon>Pezizomycotina</taxon>
        <taxon>Eurotiomycetes</taxon>
        <taxon>Eurotiomycetidae</taxon>
        <taxon>Eurotiales</taxon>
        <taxon>Thermoascaceae</taxon>
        <taxon>Paecilomyces</taxon>
    </lineage>
</organism>
<feature type="transmembrane region" description="Helical" evidence="1">
    <location>
        <begin position="6"/>
        <end position="26"/>
    </location>
</feature>
<gene>
    <name evidence="3" type="ORF">C8Q69DRAFT_466894</name>
</gene>
<evidence type="ECO:0000256" key="2">
    <source>
        <dbReference type="SAM" id="MobiDB-lite"/>
    </source>
</evidence>
<dbReference type="AlphaFoldDB" id="A0A443HUZ9"/>
<comment type="caution">
    <text evidence="3">The sequence shown here is derived from an EMBL/GenBank/DDBJ whole genome shotgun (WGS) entry which is preliminary data.</text>
</comment>
<keyword evidence="1" id="KW-0812">Transmembrane</keyword>
<dbReference type="Pfam" id="PF03134">
    <property type="entry name" value="TB2_DP1_HVA22"/>
    <property type="match status" value="1"/>
</dbReference>
<protein>
    <recommendedName>
        <fullName evidence="1">Protein YOP1</fullName>
    </recommendedName>
</protein>
<sequence>MFGIVADFLSSVISILFPAFASYKAIRTADPRQLAPWLMYWVVLTGVLLAESWTVFIIGWFPFYSWIRLGFMAYLVLPQTQGARVLYQEYVEPFLEHHEREIDEFIGRSHERAKAAGLQYFYQLVDLVREKILGLPPQQRAANVAPPPPPGAAGYAQSLISRFNLPAVAASSLSAPATDLYSVLSSAVATVTSTGKSRDVQVEELSASGTLLPREVASLSPAEKAKFIATQRERLDVLRTALAREEKNLGNDNLAEPDEDLAYGSAAGLRKNLSSNSFDHISRDDLSVSNGTRDPSRSRSRSPAARERTPSGGWTTGWFNGVYRTTSGESPAAKSSGVDR</sequence>
<comment type="subcellular location">
    <subcellularLocation>
        <location evidence="1">Membrane</location>
        <topology evidence="1">Multi-pass membrane protein</topology>
    </subcellularLocation>
</comment>
<evidence type="ECO:0000313" key="3">
    <source>
        <dbReference type="EMBL" id="RWQ95652.1"/>
    </source>
</evidence>
<dbReference type="STRING" id="264951.A0A443HUZ9"/>
<keyword evidence="1" id="KW-0472">Membrane</keyword>